<gene>
    <name evidence="2" type="ORF">SERLA73DRAFT_150188</name>
</gene>
<dbReference type="InParanoid" id="F8PLE7"/>
<evidence type="ECO:0000256" key="1">
    <source>
        <dbReference type="SAM" id="MobiDB-lite"/>
    </source>
</evidence>
<protein>
    <submittedName>
        <fullName evidence="2">Uncharacterized protein</fullName>
    </submittedName>
</protein>
<evidence type="ECO:0000313" key="3">
    <source>
        <dbReference type="Proteomes" id="UP000008063"/>
    </source>
</evidence>
<organism evidence="3">
    <name type="scientific">Serpula lacrymans var. lacrymans (strain S7.3)</name>
    <name type="common">Dry rot fungus</name>
    <dbReference type="NCBI Taxonomy" id="936435"/>
    <lineage>
        <taxon>Eukaryota</taxon>
        <taxon>Fungi</taxon>
        <taxon>Dikarya</taxon>
        <taxon>Basidiomycota</taxon>
        <taxon>Agaricomycotina</taxon>
        <taxon>Agaricomycetes</taxon>
        <taxon>Agaricomycetidae</taxon>
        <taxon>Boletales</taxon>
        <taxon>Coniophorineae</taxon>
        <taxon>Serpulaceae</taxon>
        <taxon>Serpula</taxon>
    </lineage>
</organism>
<dbReference type="OrthoDB" id="3177248at2759"/>
<feature type="region of interest" description="Disordered" evidence="1">
    <location>
        <begin position="92"/>
        <end position="125"/>
    </location>
</feature>
<evidence type="ECO:0000313" key="2">
    <source>
        <dbReference type="EMBL" id="EGO02429.1"/>
    </source>
</evidence>
<dbReference type="HOGENOM" id="CLU_059051_0_0_1"/>
<sequence>MMLNIKGHLLSMDTICQASNRVKALERLESVDFRLWMSIQKKHNIATLTKSLIPPGVMEITLAHWARIAFLRASLVEFCRIVASQSFSQDTTAAEQQEAGGHNSTTDQSKHQLMTPNSEQDAEETCTPHLIKAVADDVRGRSPCDQLHCLLEEFWEFAKMGTTEEWEDNVKDFFTESLQVDMAIYAEPGRLVPPVNSYQNLGWNSELQMP</sequence>
<dbReference type="AlphaFoldDB" id="F8PLE7"/>
<dbReference type="Proteomes" id="UP000008063">
    <property type="component" value="Unassembled WGS sequence"/>
</dbReference>
<keyword evidence="3" id="KW-1185">Reference proteome</keyword>
<feature type="compositionally biased region" description="Polar residues" evidence="1">
    <location>
        <begin position="102"/>
        <end position="119"/>
    </location>
</feature>
<dbReference type="EMBL" id="GL945476">
    <property type="protein sequence ID" value="EGO02429.1"/>
    <property type="molecule type" value="Genomic_DNA"/>
</dbReference>
<accession>F8PLE7</accession>
<reference evidence="3" key="1">
    <citation type="journal article" date="2011" name="Science">
        <title>The plant cell wall-decomposing machinery underlies the functional diversity of forest fungi.</title>
        <authorList>
            <person name="Eastwood D.C."/>
            <person name="Floudas D."/>
            <person name="Binder M."/>
            <person name="Majcherczyk A."/>
            <person name="Schneider P."/>
            <person name="Aerts A."/>
            <person name="Asiegbu F.O."/>
            <person name="Baker S.E."/>
            <person name="Barry K."/>
            <person name="Bendiksby M."/>
            <person name="Blumentritt M."/>
            <person name="Coutinho P.M."/>
            <person name="Cullen D."/>
            <person name="de Vries R.P."/>
            <person name="Gathman A."/>
            <person name="Goodell B."/>
            <person name="Henrissat B."/>
            <person name="Ihrmark K."/>
            <person name="Kauserud H."/>
            <person name="Kohler A."/>
            <person name="LaButti K."/>
            <person name="Lapidus A."/>
            <person name="Lavin J.L."/>
            <person name="Lee Y.-H."/>
            <person name="Lindquist E."/>
            <person name="Lilly W."/>
            <person name="Lucas S."/>
            <person name="Morin E."/>
            <person name="Murat C."/>
            <person name="Oguiza J.A."/>
            <person name="Park J."/>
            <person name="Pisabarro A.G."/>
            <person name="Riley R."/>
            <person name="Rosling A."/>
            <person name="Salamov A."/>
            <person name="Schmidt O."/>
            <person name="Schmutz J."/>
            <person name="Skrede I."/>
            <person name="Stenlid J."/>
            <person name="Wiebenga A."/>
            <person name="Xie X."/>
            <person name="Kuees U."/>
            <person name="Hibbett D.S."/>
            <person name="Hoffmeister D."/>
            <person name="Hoegberg N."/>
            <person name="Martin F."/>
            <person name="Grigoriev I.V."/>
            <person name="Watkinson S.C."/>
        </authorList>
    </citation>
    <scope>NUCLEOTIDE SEQUENCE [LARGE SCALE GENOMIC DNA]</scope>
    <source>
        <strain evidence="3">strain S7.3</strain>
    </source>
</reference>
<name>F8PLE7_SERL3</name>
<proteinExistence type="predicted"/>